<reference evidence="1 2" key="1">
    <citation type="submission" date="2014-04" db="EMBL/GenBank/DDBJ databases">
        <title>Evolutionary Origins and Diversification of the Mycorrhizal Mutualists.</title>
        <authorList>
            <consortium name="DOE Joint Genome Institute"/>
            <consortium name="Mycorrhizal Genomics Consortium"/>
            <person name="Kohler A."/>
            <person name="Kuo A."/>
            <person name="Nagy L.G."/>
            <person name="Floudas D."/>
            <person name="Copeland A."/>
            <person name="Barry K.W."/>
            <person name="Cichocki N."/>
            <person name="Veneault-Fourrey C."/>
            <person name="LaButti K."/>
            <person name="Lindquist E.A."/>
            <person name="Lipzen A."/>
            <person name="Lundell T."/>
            <person name="Morin E."/>
            <person name="Murat C."/>
            <person name="Riley R."/>
            <person name="Ohm R."/>
            <person name="Sun H."/>
            <person name="Tunlid A."/>
            <person name="Henrissat B."/>
            <person name="Grigoriev I.V."/>
            <person name="Hibbett D.S."/>
            <person name="Martin F."/>
        </authorList>
    </citation>
    <scope>NUCLEOTIDE SEQUENCE [LARGE SCALE GENOMIC DNA]</scope>
    <source>
        <strain evidence="1 2">Koide BX008</strain>
    </source>
</reference>
<proteinExistence type="predicted"/>
<evidence type="ECO:0000313" key="2">
    <source>
        <dbReference type="Proteomes" id="UP000054549"/>
    </source>
</evidence>
<dbReference type="EMBL" id="KN818290">
    <property type="protein sequence ID" value="KIL60979.1"/>
    <property type="molecule type" value="Genomic_DNA"/>
</dbReference>
<name>A0A0C2T3B0_AMAMK</name>
<accession>A0A0C2T3B0</accession>
<evidence type="ECO:0000313" key="1">
    <source>
        <dbReference type="EMBL" id="KIL60979.1"/>
    </source>
</evidence>
<keyword evidence="2" id="KW-1185">Reference proteome</keyword>
<dbReference type="InParanoid" id="A0A0C2T3B0"/>
<sequence length="87" mass="9839">MPRPLCPVLTRVQRSSTGSLLLFFTLDIELLESCHDSSLSDVSGVPPILQSSSHLRWTMERDNEATSMRLHIRRAPLNCCSLERKMA</sequence>
<dbReference type="HOGENOM" id="CLU_2482884_0_0_1"/>
<organism evidence="1 2">
    <name type="scientific">Amanita muscaria (strain Koide BX008)</name>
    <dbReference type="NCBI Taxonomy" id="946122"/>
    <lineage>
        <taxon>Eukaryota</taxon>
        <taxon>Fungi</taxon>
        <taxon>Dikarya</taxon>
        <taxon>Basidiomycota</taxon>
        <taxon>Agaricomycotina</taxon>
        <taxon>Agaricomycetes</taxon>
        <taxon>Agaricomycetidae</taxon>
        <taxon>Agaricales</taxon>
        <taxon>Pluteineae</taxon>
        <taxon>Amanitaceae</taxon>
        <taxon>Amanita</taxon>
    </lineage>
</organism>
<dbReference type="AlphaFoldDB" id="A0A0C2T3B0"/>
<gene>
    <name evidence="1" type="ORF">M378DRAFT_873935</name>
</gene>
<protein>
    <submittedName>
        <fullName evidence="1">Uncharacterized protein</fullName>
    </submittedName>
</protein>
<dbReference type="Proteomes" id="UP000054549">
    <property type="component" value="Unassembled WGS sequence"/>
</dbReference>